<feature type="compositionally biased region" description="Polar residues" evidence="7">
    <location>
        <begin position="294"/>
        <end position="315"/>
    </location>
</feature>
<evidence type="ECO:0000256" key="6">
    <source>
        <dbReference type="SAM" id="Coils"/>
    </source>
</evidence>
<dbReference type="EMBL" id="JASEJX010000001">
    <property type="protein sequence ID" value="KAK4522070.1"/>
    <property type="molecule type" value="Genomic_DNA"/>
</dbReference>
<dbReference type="Proteomes" id="UP001304243">
    <property type="component" value="Unassembled WGS sequence"/>
</dbReference>
<feature type="compositionally biased region" description="Polar residues" evidence="7">
    <location>
        <begin position="1"/>
        <end position="43"/>
    </location>
</feature>
<evidence type="ECO:0000256" key="5">
    <source>
        <dbReference type="ARBA" id="ARBA00023136"/>
    </source>
</evidence>
<dbReference type="InterPro" id="IPR051482">
    <property type="entry name" value="Cholesterol_transport"/>
</dbReference>
<gene>
    <name evidence="9" type="ORF">ATC70_004609</name>
</gene>
<feature type="compositionally biased region" description="Basic residues" evidence="7">
    <location>
        <begin position="590"/>
        <end position="603"/>
    </location>
</feature>
<feature type="region of interest" description="Disordered" evidence="7">
    <location>
        <begin position="583"/>
        <end position="620"/>
    </location>
</feature>
<keyword evidence="5" id="KW-0472">Membrane</keyword>
<dbReference type="PANTHER" id="PTHR23319">
    <property type="entry name" value="GRAM DOMAIN CONTAINING 1B, ISOFORM E"/>
    <property type="match status" value="1"/>
</dbReference>
<evidence type="ECO:0000313" key="9">
    <source>
        <dbReference type="EMBL" id="KAK4522070.1"/>
    </source>
</evidence>
<comment type="caution">
    <text evidence="9">The sequence shown here is derived from an EMBL/GenBank/DDBJ whole genome shotgun (WGS) entry which is preliminary data.</text>
</comment>
<sequence>MIVVQSENALHSKSQHPSRAPSPVTSALPSSTAAESHPQNHSSPKLPLPISNHRRSSFSTDVLNDQYEEKPLVSQRSFPHLTSKKHRQQRRGSDTISTTDDMGSDGSFSISASAESSTVALPNTTRFANDKRNNDFHALFRSVPDQERLIDDYGCALQKEILLQGRVYISEHHLCFNANIFGWITNLVIAFADIEDIEKRSTAIFIPNAILISTCSSKHFLASFLSRDQAYDQMVEIWTASRASNSTIQVHASGFKGDDATEFSASDESDYTSSDYSYSDEDEEDDELRGDPVTVSSQINDKNNNSTLSDRQASLASLPLPKHLSSADEAARRRAVSEAGPRPNMQEYIKKSAESTATLAQAASTASNANGNSATVTDASTITASTENASEKKDVQIKEYTECECSQTDQHFPTVVMDKKYDTTIEAMYNLLYNSTFMNKFLCEVEKSTEVCIGEWTKNDGCVHSRESSYIKYLGGSIGPKLTKCYLKEEVLHLDTADYVSQLTVTQTPDVPSGGSFSVKTRTCISWCGQGQVRVLVTVLVDFTKSSWLKSTIEKASIDGQQNFYKSLDAAVRKYLESHAGDAKRLANGGKKKGGKRRHKHRTRADGDQDAASQSAATAASQAATEKQHIVIETFSSILNWLISNASAPTTSQLTAICMAMMVMTNLYIASKMAGVDKQLNQLQHHKRHGSEFYQHHVDISDEDNSLWRLLNRLDPDARKEDLHFVHQTRQLPLADPVNHSHADGEEAISDEQLQFSRLAKQKLDKQMVELEKMIQKAGQSMEQVTHAVQHQRKRIFDPEFI</sequence>
<comment type="similarity">
    <text evidence="2">Belongs to the YSP2 family.</text>
</comment>
<evidence type="ECO:0000256" key="3">
    <source>
        <dbReference type="ARBA" id="ARBA00022692"/>
    </source>
</evidence>
<dbReference type="PROSITE" id="PS51778">
    <property type="entry name" value="VAST"/>
    <property type="match status" value="1"/>
</dbReference>
<keyword evidence="3" id="KW-0812">Transmembrane</keyword>
<dbReference type="GO" id="GO:0005739">
    <property type="term" value="C:mitochondrion"/>
    <property type="evidence" value="ECO:0007669"/>
    <property type="project" value="TreeGrafter"/>
</dbReference>
<evidence type="ECO:0000256" key="7">
    <source>
        <dbReference type="SAM" id="MobiDB-lite"/>
    </source>
</evidence>
<name>A0AAN7DSW3_9FUNG</name>
<evidence type="ECO:0000259" key="8">
    <source>
        <dbReference type="PROSITE" id="PS51778"/>
    </source>
</evidence>
<dbReference type="GO" id="GO:0005886">
    <property type="term" value="C:plasma membrane"/>
    <property type="evidence" value="ECO:0007669"/>
    <property type="project" value="TreeGrafter"/>
</dbReference>
<keyword evidence="10" id="KW-1185">Reference proteome</keyword>
<feature type="region of interest" description="Disordered" evidence="7">
    <location>
        <begin position="259"/>
        <end position="346"/>
    </location>
</feature>
<dbReference type="GeneID" id="89948295"/>
<dbReference type="GO" id="GO:0005789">
    <property type="term" value="C:endoplasmic reticulum membrane"/>
    <property type="evidence" value="ECO:0007669"/>
    <property type="project" value="TreeGrafter"/>
</dbReference>
<comment type="subcellular location">
    <subcellularLocation>
        <location evidence="1">Membrane</location>
        <topology evidence="1">Single-pass membrane protein</topology>
    </subcellularLocation>
</comment>
<dbReference type="CDD" id="cd13220">
    <property type="entry name" value="PH-GRAM_GRAMDC"/>
    <property type="match status" value="1"/>
</dbReference>
<dbReference type="GO" id="GO:0032366">
    <property type="term" value="P:intracellular sterol transport"/>
    <property type="evidence" value="ECO:0007669"/>
    <property type="project" value="TreeGrafter"/>
</dbReference>
<feature type="compositionally biased region" description="Basic and acidic residues" evidence="7">
    <location>
        <begin position="325"/>
        <end position="336"/>
    </location>
</feature>
<keyword evidence="4" id="KW-1133">Transmembrane helix</keyword>
<dbReference type="RefSeq" id="XP_064688736.1">
    <property type="nucleotide sequence ID" value="XM_064823911.1"/>
</dbReference>
<dbReference type="PANTHER" id="PTHR23319:SF4">
    <property type="entry name" value="GRAM DOMAIN CONTAINING 1B, ISOFORM E"/>
    <property type="match status" value="1"/>
</dbReference>
<dbReference type="SMART" id="SM00568">
    <property type="entry name" value="GRAM"/>
    <property type="match status" value="1"/>
</dbReference>
<feature type="coiled-coil region" evidence="6">
    <location>
        <begin position="754"/>
        <end position="781"/>
    </location>
</feature>
<reference evidence="9 10" key="1">
    <citation type="submission" date="2022-11" db="EMBL/GenBank/DDBJ databases">
        <title>Mucor velutinosus strain NIH1002 WGS.</title>
        <authorList>
            <person name="Subramanian P."/>
            <person name="Mullikin J.C."/>
            <person name="Segre J.A."/>
            <person name="Zelazny A.M."/>
        </authorList>
    </citation>
    <scope>NUCLEOTIDE SEQUENCE [LARGE SCALE GENOMIC DNA]</scope>
    <source>
        <strain evidence="9 10">NIH1002</strain>
    </source>
</reference>
<dbReference type="AlphaFoldDB" id="A0AAN7DSW3"/>
<evidence type="ECO:0000256" key="2">
    <source>
        <dbReference type="ARBA" id="ARBA00006582"/>
    </source>
</evidence>
<evidence type="ECO:0000256" key="4">
    <source>
        <dbReference type="ARBA" id="ARBA00022989"/>
    </source>
</evidence>
<feature type="region of interest" description="Disordered" evidence="7">
    <location>
        <begin position="1"/>
        <end position="56"/>
    </location>
</feature>
<dbReference type="GO" id="GO:0140268">
    <property type="term" value="C:endoplasmic reticulum-plasma membrane contact site"/>
    <property type="evidence" value="ECO:0007669"/>
    <property type="project" value="TreeGrafter"/>
</dbReference>
<protein>
    <recommendedName>
        <fullName evidence="8">VASt domain-containing protein</fullName>
    </recommendedName>
</protein>
<proteinExistence type="inferred from homology"/>
<evidence type="ECO:0000256" key="1">
    <source>
        <dbReference type="ARBA" id="ARBA00004167"/>
    </source>
</evidence>
<evidence type="ECO:0000313" key="10">
    <source>
        <dbReference type="Proteomes" id="UP001304243"/>
    </source>
</evidence>
<feature type="compositionally biased region" description="Acidic residues" evidence="7">
    <location>
        <begin position="278"/>
        <end position="288"/>
    </location>
</feature>
<dbReference type="Pfam" id="PF16016">
    <property type="entry name" value="VASt"/>
    <property type="match status" value="1"/>
</dbReference>
<dbReference type="GO" id="GO:0120015">
    <property type="term" value="F:sterol transfer activity"/>
    <property type="evidence" value="ECO:0007669"/>
    <property type="project" value="TreeGrafter"/>
</dbReference>
<feature type="domain" description="VASt" evidence="8">
    <location>
        <begin position="412"/>
        <end position="580"/>
    </location>
</feature>
<dbReference type="Pfam" id="PF02893">
    <property type="entry name" value="GRAM"/>
    <property type="match status" value="1"/>
</dbReference>
<organism evidence="9 10">
    <name type="scientific">Mucor velutinosus</name>
    <dbReference type="NCBI Taxonomy" id="708070"/>
    <lineage>
        <taxon>Eukaryota</taxon>
        <taxon>Fungi</taxon>
        <taxon>Fungi incertae sedis</taxon>
        <taxon>Mucoromycota</taxon>
        <taxon>Mucoromycotina</taxon>
        <taxon>Mucoromycetes</taxon>
        <taxon>Mucorales</taxon>
        <taxon>Mucorineae</taxon>
        <taxon>Mucoraceae</taxon>
        <taxon>Mucor</taxon>
    </lineage>
</organism>
<feature type="compositionally biased region" description="Low complexity" evidence="7">
    <location>
        <begin position="610"/>
        <end position="620"/>
    </location>
</feature>
<dbReference type="Gene3D" id="2.30.29.30">
    <property type="entry name" value="Pleckstrin-homology domain (PH domain)/Phosphotyrosine-binding domain (PTB)"/>
    <property type="match status" value="1"/>
</dbReference>
<dbReference type="GO" id="GO:0032934">
    <property type="term" value="F:sterol binding"/>
    <property type="evidence" value="ECO:0007669"/>
    <property type="project" value="TreeGrafter"/>
</dbReference>
<keyword evidence="6" id="KW-0175">Coiled coil</keyword>
<dbReference type="InterPro" id="IPR004182">
    <property type="entry name" value="GRAM"/>
</dbReference>
<feature type="region of interest" description="Disordered" evidence="7">
    <location>
        <begin position="71"/>
        <end position="109"/>
    </location>
</feature>
<accession>A0AAN7DSW3</accession>
<dbReference type="InterPro" id="IPR031968">
    <property type="entry name" value="VASt"/>
</dbReference>
<dbReference type="GO" id="GO:0032541">
    <property type="term" value="C:cortical endoplasmic reticulum"/>
    <property type="evidence" value="ECO:0007669"/>
    <property type="project" value="TreeGrafter"/>
</dbReference>
<dbReference type="InterPro" id="IPR011993">
    <property type="entry name" value="PH-like_dom_sf"/>
</dbReference>